<keyword evidence="1 6" id="KW-0547">Nucleotide-binding</keyword>
<keyword evidence="4 6" id="KW-0505">Motor protein</keyword>
<keyword evidence="6" id="KW-0493">Microtubule</keyword>
<dbReference type="EMBL" id="CAXAMN010021361">
    <property type="protein sequence ID" value="CAK9058336.1"/>
    <property type="molecule type" value="Genomic_DNA"/>
</dbReference>
<feature type="region of interest" description="Disordered" evidence="7">
    <location>
        <begin position="570"/>
        <end position="598"/>
    </location>
</feature>
<protein>
    <recommendedName>
        <fullName evidence="6">Kinesin-like protein</fullName>
    </recommendedName>
</protein>
<sequence>MKGRKPLYVHQHPQLGVYVPHLTEAPVGSHDECMALLDFGSKIRATSQTNMNSTSSRSHALFILRITFPIKDESRTRIRNSTLNLIDLAGSERVKKSGAAGQRMREGQNINSSLSVLGQVISKLAQGKFKHVPFRQSKLTYLLTDALSGNSKTHMVAAISPALSEMEETLGTLRFASSVKKVRTHAVSNEQDVGESDLLLQTMRSEAEELKAAALKASVESPQQARRYMKSAEAVEHAVLSIQTRIDKTMWSQAQLKQQEASRLRCEALAGLSLPFNIGGMLGGQSEHAVTANSPYLLNISDDISLAGRLLYFLPEGPPISIGSEESNRIRLMGLGIPDHLCDILVVAGGKGVEVQHCGRGGRLVVDGVPVSDNQAIALYNGARIIFGRAFAFRLVIPLASQGGGRGIEDEDLLMRAAALPSPFPACEGDTLQRLRLLIETSVAPVLGETECAEIMRRAGEVHNDVDEANELLKEIEQTPLQVLEVGLLLRAPPERPTTTEHIVSQNNRQPQLVVHCSRLADGELLSVWPIPRFYQHLEELRDFYQQRCDRKRQGLPVDAHRGVSMAWEDAVSSPTNIQPPRPSSIENSSDDSDGGDR</sequence>
<evidence type="ECO:0000256" key="7">
    <source>
        <dbReference type="SAM" id="MobiDB-lite"/>
    </source>
</evidence>
<dbReference type="SMART" id="SM00129">
    <property type="entry name" value="KISc"/>
    <property type="match status" value="1"/>
</dbReference>
<evidence type="ECO:0000256" key="4">
    <source>
        <dbReference type="ARBA" id="ARBA00023175"/>
    </source>
</evidence>
<evidence type="ECO:0000256" key="1">
    <source>
        <dbReference type="ARBA" id="ARBA00022741"/>
    </source>
</evidence>
<dbReference type="PANTHER" id="PTHR47968">
    <property type="entry name" value="CENTROMERE PROTEIN E"/>
    <property type="match status" value="1"/>
</dbReference>
<evidence type="ECO:0000256" key="6">
    <source>
        <dbReference type="RuleBase" id="RU000394"/>
    </source>
</evidence>
<name>A0ABP0N3J9_9DINO</name>
<comment type="similarity">
    <text evidence="5 6">Belongs to the TRAFAC class myosin-kinesin ATPase superfamily. Kinesin family.</text>
</comment>
<evidence type="ECO:0000313" key="9">
    <source>
        <dbReference type="EMBL" id="CAK9058336.1"/>
    </source>
</evidence>
<feature type="domain" description="Kinesin motor" evidence="8">
    <location>
        <begin position="1"/>
        <end position="182"/>
    </location>
</feature>
<evidence type="ECO:0000259" key="8">
    <source>
        <dbReference type="PROSITE" id="PS50067"/>
    </source>
</evidence>
<dbReference type="SUPFAM" id="SSF52540">
    <property type="entry name" value="P-loop containing nucleoside triphosphate hydrolases"/>
    <property type="match status" value="1"/>
</dbReference>
<feature type="compositionally biased region" description="Acidic residues" evidence="7">
    <location>
        <begin position="589"/>
        <end position="598"/>
    </location>
</feature>
<gene>
    <name evidence="9" type="ORF">CCMP2556_LOCUS28750</name>
</gene>
<dbReference type="Gene3D" id="2.60.200.20">
    <property type="match status" value="1"/>
</dbReference>
<evidence type="ECO:0000313" key="10">
    <source>
        <dbReference type="Proteomes" id="UP001642484"/>
    </source>
</evidence>
<dbReference type="PANTHER" id="PTHR47968:SF75">
    <property type="entry name" value="CENTROMERE-ASSOCIATED PROTEIN E"/>
    <property type="match status" value="1"/>
</dbReference>
<dbReference type="InterPro" id="IPR027417">
    <property type="entry name" value="P-loop_NTPase"/>
</dbReference>
<dbReference type="PROSITE" id="PS50067">
    <property type="entry name" value="KINESIN_MOTOR_2"/>
    <property type="match status" value="1"/>
</dbReference>
<comment type="caution">
    <text evidence="5">Lacks conserved residue(s) required for the propagation of feature annotation.</text>
</comment>
<keyword evidence="10" id="KW-1185">Reference proteome</keyword>
<dbReference type="InterPro" id="IPR001752">
    <property type="entry name" value="Kinesin_motor_dom"/>
</dbReference>
<dbReference type="PROSITE" id="PS00411">
    <property type="entry name" value="KINESIN_MOTOR_1"/>
    <property type="match status" value="1"/>
</dbReference>
<keyword evidence="3" id="KW-0175">Coiled coil</keyword>
<dbReference type="InterPro" id="IPR027640">
    <property type="entry name" value="Kinesin-like_fam"/>
</dbReference>
<keyword evidence="2 6" id="KW-0067">ATP-binding</keyword>
<reference evidence="9 10" key="1">
    <citation type="submission" date="2024-02" db="EMBL/GenBank/DDBJ databases">
        <authorList>
            <person name="Chen Y."/>
            <person name="Shah S."/>
            <person name="Dougan E. K."/>
            <person name="Thang M."/>
            <person name="Chan C."/>
        </authorList>
    </citation>
    <scope>NUCLEOTIDE SEQUENCE [LARGE SCALE GENOMIC DNA]</scope>
</reference>
<dbReference type="Gene3D" id="3.40.850.10">
    <property type="entry name" value="Kinesin motor domain"/>
    <property type="match status" value="1"/>
</dbReference>
<accession>A0ABP0N3J9</accession>
<evidence type="ECO:0000256" key="5">
    <source>
        <dbReference type="PROSITE-ProRule" id="PRU00283"/>
    </source>
</evidence>
<dbReference type="Pfam" id="PF00225">
    <property type="entry name" value="Kinesin"/>
    <property type="match status" value="1"/>
</dbReference>
<evidence type="ECO:0000256" key="3">
    <source>
        <dbReference type="ARBA" id="ARBA00023054"/>
    </source>
</evidence>
<dbReference type="InterPro" id="IPR019821">
    <property type="entry name" value="Kinesin_motor_CS"/>
</dbReference>
<dbReference type="PRINTS" id="PR00380">
    <property type="entry name" value="KINESINHEAVY"/>
</dbReference>
<evidence type="ECO:0000256" key="2">
    <source>
        <dbReference type="ARBA" id="ARBA00022840"/>
    </source>
</evidence>
<dbReference type="SUPFAM" id="SSF49879">
    <property type="entry name" value="SMAD/FHA domain"/>
    <property type="match status" value="1"/>
</dbReference>
<dbReference type="Proteomes" id="UP001642484">
    <property type="component" value="Unassembled WGS sequence"/>
</dbReference>
<dbReference type="InterPro" id="IPR008984">
    <property type="entry name" value="SMAD_FHA_dom_sf"/>
</dbReference>
<dbReference type="InterPro" id="IPR036961">
    <property type="entry name" value="Kinesin_motor_dom_sf"/>
</dbReference>
<organism evidence="9 10">
    <name type="scientific">Durusdinium trenchii</name>
    <dbReference type="NCBI Taxonomy" id="1381693"/>
    <lineage>
        <taxon>Eukaryota</taxon>
        <taxon>Sar</taxon>
        <taxon>Alveolata</taxon>
        <taxon>Dinophyceae</taxon>
        <taxon>Suessiales</taxon>
        <taxon>Symbiodiniaceae</taxon>
        <taxon>Durusdinium</taxon>
    </lineage>
</organism>
<proteinExistence type="inferred from homology"/>
<comment type="caution">
    <text evidence="9">The sequence shown here is derived from an EMBL/GenBank/DDBJ whole genome shotgun (WGS) entry which is preliminary data.</text>
</comment>